<keyword evidence="6" id="KW-0067">ATP-binding</keyword>
<dbReference type="SUPFAM" id="SSF54211">
    <property type="entry name" value="Ribosomal protein S5 domain 2-like"/>
    <property type="match status" value="1"/>
</dbReference>
<dbReference type="InterPro" id="IPR020568">
    <property type="entry name" value="Ribosomal_Su5_D2-typ_SF"/>
</dbReference>
<keyword evidence="3 10" id="KW-0808">Transferase</keyword>
<feature type="domain" description="GHMP kinase C-terminal" evidence="9">
    <location>
        <begin position="199"/>
        <end position="266"/>
    </location>
</feature>
<dbReference type="PANTHER" id="PTHR43527:SF2">
    <property type="entry name" value="4-DIPHOSPHOCYTIDYL-2-C-METHYL-D-ERYTHRITOL KINASE, CHLOROPLASTIC"/>
    <property type="match status" value="1"/>
</dbReference>
<feature type="domain" description="GHMP kinase N-terminal" evidence="8">
    <location>
        <begin position="71"/>
        <end position="147"/>
    </location>
</feature>
<dbReference type="InterPro" id="IPR004424">
    <property type="entry name" value="IspE"/>
</dbReference>
<dbReference type="GO" id="GO:0016114">
    <property type="term" value="P:terpenoid biosynthetic process"/>
    <property type="evidence" value="ECO:0007669"/>
    <property type="project" value="InterPro"/>
</dbReference>
<dbReference type="HAMAP" id="MF_00061">
    <property type="entry name" value="IspE"/>
    <property type="match status" value="1"/>
</dbReference>
<dbReference type="PANTHER" id="PTHR43527">
    <property type="entry name" value="4-DIPHOSPHOCYTIDYL-2-C-METHYL-D-ERYTHRITOL KINASE, CHLOROPLASTIC"/>
    <property type="match status" value="1"/>
</dbReference>
<dbReference type="GO" id="GO:0005524">
    <property type="term" value="F:ATP binding"/>
    <property type="evidence" value="ECO:0007669"/>
    <property type="project" value="UniProtKB-KW"/>
</dbReference>
<dbReference type="SUPFAM" id="SSF55060">
    <property type="entry name" value="GHMP Kinase, C-terminal domain"/>
    <property type="match status" value="1"/>
</dbReference>
<dbReference type="InterPro" id="IPR006204">
    <property type="entry name" value="GHMP_kinase_N_dom"/>
</dbReference>
<organism evidence="10">
    <name type="scientific">hydrothermal vent metagenome</name>
    <dbReference type="NCBI Taxonomy" id="652676"/>
    <lineage>
        <taxon>unclassified sequences</taxon>
        <taxon>metagenomes</taxon>
        <taxon>ecological metagenomes</taxon>
    </lineage>
</organism>
<evidence type="ECO:0000256" key="7">
    <source>
        <dbReference type="ARBA" id="ARBA00032554"/>
    </source>
</evidence>
<keyword evidence="4" id="KW-0547">Nucleotide-binding</keyword>
<reference evidence="10" key="1">
    <citation type="submission" date="2018-06" db="EMBL/GenBank/DDBJ databases">
        <authorList>
            <person name="Zhirakovskaya E."/>
        </authorList>
    </citation>
    <scope>NUCLEOTIDE SEQUENCE</scope>
</reference>
<dbReference type="InterPro" id="IPR036554">
    <property type="entry name" value="GHMP_kinase_C_sf"/>
</dbReference>
<dbReference type="InterPro" id="IPR014721">
    <property type="entry name" value="Ribsml_uS5_D2-typ_fold_subgr"/>
</dbReference>
<keyword evidence="5 10" id="KW-0418">Kinase</keyword>
<accession>A0A3B1ACQ6</accession>
<dbReference type="NCBIfam" id="TIGR00154">
    <property type="entry name" value="ispE"/>
    <property type="match status" value="1"/>
</dbReference>
<protein>
    <recommendedName>
        <fullName evidence="2">4-(cytidine 5'-diphospho)-2-C-methyl-D-erythritol kinase</fullName>
        <ecNumber evidence="2">2.7.1.148</ecNumber>
    </recommendedName>
    <alternativeName>
        <fullName evidence="7">4-(cytidine-5'-diphospho)-2-C-methyl-D-erythritol kinase</fullName>
    </alternativeName>
</protein>
<evidence type="ECO:0000256" key="2">
    <source>
        <dbReference type="ARBA" id="ARBA00012052"/>
    </source>
</evidence>
<gene>
    <name evidence="10" type="ORF">MNBD_GAMMA22-840</name>
</gene>
<evidence type="ECO:0000313" key="10">
    <source>
        <dbReference type="EMBL" id="VAW96059.1"/>
    </source>
</evidence>
<evidence type="ECO:0000256" key="6">
    <source>
        <dbReference type="ARBA" id="ARBA00022840"/>
    </source>
</evidence>
<evidence type="ECO:0000259" key="8">
    <source>
        <dbReference type="Pfam" id="PF00288"/>
    </source>
</evidence>
<evidence type="ECO:0000259" key="9">
    <source>
        <dbReference type="Pfam" id="PF08544"/>
    </source>
</evidence>
<name>A0A3B1ACQ6_9ZZZZ</name>
<dbReference type="Gene3D" id="3.30.70.890">
    <property type="entry name" value="GHMP kinase, C-terminal domain"/>
    <property type="match status" value="1"/>
</dbReference>
<dbReference type="Pfam" id="PF00288">
    <property type="entry name" value="GHMP_kinases_N"/>
    <property type="match status" value="1"/>
</dbReference>
<dbReference type="AlphaFoldDB" id="A0A3B1ACQ6"/>
<evidence type="ECO:0000256" key="5">
    <source>
        <dbReference type="ARBA" id="ARBA00022777"/>
    </source>
</evidence>
<dbReference type="EC" id="2.7.1.148" evidence="2"/>
<dbReference type="PIRSF" id="PIRSF010376">
    <property type="entry name" value="IspE"/>
    <property type="match status" value="1"/>
</dbReference>
<proteinExistence type="inferred from homology"/>
<dbReference type="InterPro" id="IPR013750">
    <property type="entry name" value="GHMP_kinase_C_dom"/>
</dbReference>
<dbReference type="GO" id="GO:0050515">
    <property type="term" value="F:4-(cytidine 5'-diphospho)-2-C-methyl-D-erythritol kinase activity"/>
    <property type="evidence" value="ECO:0007669"/>
    <property type="project" value="UniProtKB-EC"/>
</dbReference>
<sequence length="283" mass="30795">MKMADNYRVWQAPAKLNLFLHITGQRDDGYHNLQTVFQFLDFGDALQFIPRDDGVIKRETVVRGVAEDEDLIVCAASLLQQEVASPLGVNIRIDKRLPMGGGLGGGSSDAATTLVALNQIWDCGLSRDQLAELGLTLGADLPVFIHGHAAWAQGVGEQLNSINPVEPWFVVLNPAINVSTEAIFSHRSLNRSCAPITIRDFQENSAALENVCELVVRDLYPQVDEALHDLSQFGIARMTGTGACVFAAFATAKLANDVFRVLETKWSGFVAKGCNISPLYKPA</sequence>
<evidence type="ECO:0000256" key="3">
    <source>
        <dbReference type="ARBA" id="ARBA00022679"/>
    </source>
</evidence>
<dbReference type="Gene3D" id="3.30.230.10">
    <property type="match status" value="1"/>
</dbReference>
<evidence type="ECO:0000256" key="4">
    <source>
        <dbReference type="ARBA" id="ARBA00022741"/>
    </source>
</evidence>
<dbReference type="EMBL" id="UOFS01000025">
    <property type="protein sequence ID" value="VAW96059.1"/>
    <property type="molecule type" value="Genomic_DNA"/>
</dbReference>
<dbReference type="Pfam" id="PF08544">
    <property type="entry name" value="GHMP_kinases_C"/>
    <property type="match status" value="1"/>
</dbReference>
<comment type="similarity">
    <text evidence="1">Belongs to the GHMP kinase family. IspE subfamily.</text>
</comment>
<evidence type="ECO:0000256" key="1">
    <source>
        <dbReference type="ARBA" id="ARBA00009684"/>
    </source>
</evidence>